<proteinExistence type="predicted"/>
<sequence>MTNVTTEGAPIAGQNASQQLSNAAIFAPVQSSFDTVSSDLVGDISNLAASTKVHGVARRVIDGQSFGRSIRKAPNCHFVRVDEVRH</sequence>
<dbReference type="Proteomes" id="UP000518315">
    <property type="component" value="Unassembled WGS sequence"/>
</dbReference>
<organism evidence="1 2">
    <name type="scientific">Rhizobium pisi</name>
    <dbReference type="NCBI Taxonomy" id="574561"/>
    <lineage>
        <taxon>Bacteria</taxon>
        <taxon>Pseudomonadati</taxon>
        <taxon>Pseudomonadota</taxon>
        <taxon>Alphaproteobacteria</taxon>
        <taxon>Hyphomicrobiales</taxon>
        <taxon>Rhizobiaceae</taxon>
        <taxon>Rhizobium/Agrobacterium group</taxon>
        <taxon>Rhizobium</taxon>
    </lineage>
</organism>
<evidence type="ECO:0000313" key="1">
    <source>
        <dbReference type="EMBL" id="MBB3136702.1"/>
    </source>
</evidence>
<gene>
    <name evidence="1" type="ORF">FHS26_004459</name>
</gene>
<evidence type="ECO:0000313" key="2">
    <source>
        <dbReference type="Proteomes" id="UP000518315"/>
    </source>
</evidence>
<dbReference type="AlphaFoldDB" id="A0A7W5BPD6"/>
<reference evidence="1 2" key="1">
    <citation type="submission" date="2020-08" db="EMBL/GenBank/DDBJ databases">
        <title>Genomic Encyclopedia of Type Strains, Phase III (KMG-III): the genomes of soil and plant-associated and newly described type strains.</title>
        <authorList>
            <person name="Whitman W."/>
        </authorList>
    </citation>
    <scope>NUCLEOTIDE SEQUENCE [LARGE SCALE GENOMIC DNA]</scope>
    <source>
        <strain evidence="1 2">CECT 4113</strain>
    </source>
</reference>
<accession>A0A7W5BPD6</accession>
<comment type="caution">
    <text evidence="1">The sequence shown here is derived from an EMBL/GenBank/DDBJ whole genome shotgun (WGS) entry which is preliminary data.</text>
</comment>
<name>A0A7W5BPD6_9HYPH</name>
<protein>
    <submittedName>
        <fullName evidence="1">Uncharacterized protein</fullName>
    </submittedName>
</protein>
<keyword evidence="2" id="KW-1185">Reference proteome</keyword>
<dbReference type="EMBL" id="JACHXH010000016">
    <property type="protein sequence ID" value="MBB3136702.1"/>
    <property type="molecule type" value="Genomic_DNA"/>
</dbReference>